<dbReference type="RefSeq" id="WP_313832725.1">
    <property type="nucleotide sequence ID" value="NZ_JAQOUE010000001.1"/>
</dbReference>
<feature type="binding site" evidence="9">
    <location>
        <begin position="223"/>
        <end position="227"/>
    </location>
    <ligand>
        <name>D-ribose 5-phosphate</name>
        <dbReference type="ChEBI" id="CHEBI:78346"/>
    </ligand>
</feature>
<dbReference type="NCBIfam" id="TIGR01251">
    <property type="entry name" value="ribP_PPkin"/>
    <property type="match status" value="1"/>
</dbReference>
<comment type="similarity">
    <text evidence="9">Belongs to the ribose-phosphate pyrophosphokinase family. Class I subfamily.</text>
</comment>
<dbReference type="InterPro" id="IPR000836">
    <property type="entry name" value="PRTase_dom"/>
</dbReference>
<keyword evidence="4 9" id="KW-0547">Nucleotide-binding</keyword>
<gene>
    <name evidence="9" type="primary">prs</name>
    <name evidence="11" type="ORF">PPG34_08250</name>
</gene>
<dbReference type="EMBL" id="JAQOUE010000001">
    <property type="protein sequence ID" value="MDT7042340.1"/>
    <property type="molecule type" value="Genomic_DNA"/>
</dbReference>
<keyword evidence="1 9" id="KW-0808">Transferase</keyword>
<keyword evidence="6 9" id="KW-0067">ATP-binding</keyword>
<dbReference type="PANTHER" id="PTHR10210:SF41">
    <property type="entry name" value="RIBOSE-PHOSPHATE PYROPHOSPHOKINASE 1, CHLOROPLASTIC"/>
    <property type="match status" value="1"/>
</dbReference>
<keyword evidence="7 9" id="KW-0460">Magnesium</keyword>
<evidence type="ECO:0000256" key="3">
    <source>
        <dbReference type="ARBA" id="ARBA00022727"/>
    </source>
</evidence>
<evidence type="ECO:0000256" key="1">
    <source>
        <dbReference type="ARBA" id="ARBA00022679"/>
    </source>
</evidence>
<reference evidence="11 12" key="1">
    <citation type="journal article" date="2023" name="ISME J.">
        <title>Cultivation and genomic characterization of novel and ubiquitous marine nitrite-oxidizing bacteria from the Nitrospirales.</title>
        <authorList>
            <person name="Mueller A.J."/>
            <person name="Daebeler A."/>
            <person name="Herbold C.W."/>
            <person name="Kirkegaard R.H."/>
            <person name="Daims H."/>
        </authorList>
    </citation>
    <scope>NUCLEOTIDE SEQUENCE [LARGE SCALE GENOMIC DNA]</scope>
    <source>
        <strain evidence="11 12">EB</strain>
    </source>
</reference>
<comment type="subunit">
    <text evidence="9">Homohexamer.</text>
</comment>
<dbReference type="CDD" id="cd06223">
    <property type="entry name" value="PRTases_typeI"/>
    <property type="match status" value="1"/>
</dbReference>
<dbReference type="NCBIfam" id="NF002320">
    <property type="entry name" value="PRK01259.1"/>
    <property type="match status" value="1"/>
</dbReference>
<dbReference type="InterPro" id="IPR005946">
    <property type="entry name" value="Rib-P_diPkinase"/>
</dbReference>
<comment type="subcellular location">
    <subcellularLocation>
        <location evidence="9">Cytoplasm</location>
    </subcellularLocation>
</comment>
<feature type="binding site" evidence="9">
    <location>
        <begin position="38"/>
        <end position="40"/>
    </location>
    <ligand>
        <name>ATP</name>
        <dbReference type="ChEBI" id="CHEBI:30616"/>
    </ligand>
</feature>
<evidence type="ECO:0000259" key="10">
    <source>
        <dbReference type="Pfam" id="PF13793"/>
    </source>
</evidence>
<keyword evidence="12" id="KW-1185">Reference proteome</keyword>
<accession>A0ABU3K7C1</accession>
<evidence type="ECO:0000256" key="8">
    <source>
        <dbReference type="ARBA" id="ARBA00049535"/>
    </source>
</evidence>
<feature type="binding site" evidence="9">
    <location>
        <begin position="97"/>
        <end position="98"/>
    </location>
    <ligand>
        <name>ATP</name>
        <dbReference type="ChEBI" id="CHEBI:30616"/>
    </ligand>
</feature>
<keyword evidence="5 9" id="KW-0418">Kinase</keyword>
<feature type="binding site" evidence="9">
    <location>
        <position position="131"/>
    </location>
    <ligand>
        <name>Mg(2+)</name>
        <dbReference type="ChEBI" id="CHEBI:18420"/>
    </ligand>
</feature>
<comment type="cofactor">
    <cofactor evidence="9">
        <name>Mg(2+)</name>
        <dbReference type="ChEBI" id="CHEBI:18420"/>
    </cofactor>
    <text evidence="9">Binds 2 Mg(2+) ions per subunit.</text>
</comment>
<dbReference type="SMART" id="SM01400">
    <property type="entry name" value="Pribosyltran_N"/>
    <property type="match status" value="1"/>
</dbReference>
<keyword evidence="2 9" id="KW-0479">Metal-binding</keyword>
<evidence type="ECO:0000256" key="9">
    <source>
        <dbReference type="HAMAP-Rule" id="MF_00583"/>
    </source>
</evidence>
<feature type="active site" evidence="9">
    <location>
        <position position="193"/>
    </location>
</feature>
<evidence type="ECO:0000313" key="11">
    <source>
        <dbReference type="EMBL" id="MDT7042340.1"/>
    </source>
</evidence>
<organism evidence="11 12">
    <name type="scientific">Candidatus Nitronereus thalassa</name>
    <dbReference type="NCBI Taxonomy" id="3020898"/>
    <lineage>
        <taxon>Bacteria</taxon>
        <taxon>Pseudomonadati</taxon>
        <taxon>Nitrospirota</taxon>
        <taxon>Nitrospiria</taxon>
        <taxon>Nitrospirales</taxon>
        <taxon>Nitrospiraceae</taxon>
        <taxon>Candidatus Nitronereus</taxon>
    </lineage>
</organism>
<protein>
    <recommendedName>
        <fullName evidence="9">Ribose-phosphate pyrophosphokinase</fullName>
        <shortName evidence="9">RPPK</shortName>
        <ecNumber evidence="9">2.7.6.1</ecNumber>
    </recommendedName>
    <alternativeName>
        <fullName evidence="9">5-phospho-D-ribosyl alpha-1-diphosphate synthase</fullName>
    </alternativeName>
    <alternativeName>
        <fullName evidence="9">Phosphoribosyl diphosphate synthase</fullName>
    </alternativeName>
    <alternativeName>
        <fullName evidence="9">Phosphoribosyl pyrophosphate synthase</fullName>
        <shortName evidence="9">P-Rib-PP synthase</shortName>
        <shortName evidence="9">PRPP synthase</shortName>
        <shortName evidence="9">PRPPase</shortName>
    </alternativeName>
</protein>
<dbReference type="InterPro" id="IPR029057">
    <property type="entry name" value="PRTase-like"/>
</dbReference>
<dbReference type="EC" id="2.7.6.1" evidence="9"/>
<comment type="pathway">
    <text evidence="9">Metabolic intermediate biosynthesis; 5-phospho-alpha-D-ribose 1-diphosphate biosynthesis; 5-phospho-alpha-D-ribose 1-diphosphate from D-ribose 5-phosphate (route I): step 1/1.</text>
</comment>
<evidence type="ECO:0000256" key="2">
    <source>
        <dbReference type="ARBA" id="ARBA00022723"/>
    </source>
</evidence>
<dbReference type="HAMAP" id="MF_00583_B">
    <property type="entry name" value="RibP_PPkinase_B"/>
    <property type="match status" value="1"/>
</dbReference>
<keyword evidence="9" id="KW-0963">Cytoplasm</keyword>
<proteinExistence type="inferred from homology"/>
<evidence type="ECO:0000256" key="4">
    <source>
        <dbReference type="ARBA" id="ARBA00022741"/>
    </source>
</evidence>
<dbReference type="Proteomes" id="UP001250932">
    <property type="component" value="Unassembled WGS sequence"/>
</dbReference>
<dbReference type="PANTHER" id="PTHR10210">
    <property type="entry name" value="RIBOSE-PHOSPHATE DIPHOSPHOKINASE FAMILY MEMBER"/>
    <property type="match status" value="1"/>
</dbReference>
<evidence type="ECO:0000256" key="7">
    <source>
        <dbReference type="ARBA" id="ARBA00022842"/>
    </source>
</evidence>
<dbReference type="InterPro" id="IPR037515">
    <property type="entry name" value="Rib-P_diPkinase_bac"/>
</dbReference>
<feature type="binding site" evidence="9">
    <location>
        <position position="195"/>
    </location>
    <ligand>
        <name>D-ribose 5-phosphate</name>
        <dbReference type="ChEBI" id="CHEBI:78346"/>
    </ligand>
</feature>
<sequence>MAGDLKLFSGNSNPALVEEISKFLGVPLSRAVVSTFSDGEIRVKVEENVRGGDLFVIQSCCQPVNNSIMELLIILDALKRSSAYRITAVIPYFGYARQDRKDQPRVPISAKLMADLITTAGAHRVLTMDLHAGPIQGFFNIPVDHLYARPVLLDYVKKCDFGDIVVVSPDAGGVERARGFAKRLDANLAIIDKRREGPNQAKVMNIIGDVKGRHVLLLDDMIDTAGTIVETAKACADNGASKVWAVCTHAVLSGPALERIEKSCLTQVVATNSIPLQGKDELCSKIKVLSVAPLLGEAIKRIHEEQSVTSLFD</sequence>
<name>A0ABU3K7C1_9BACT</name>
<dbReference type="Pfam" id="PF14572">
    <property type="entry name" value="Pribosyl_synth"/>
    <property type="match status" value="1"/>
</dbReference>
<feature type="domain" description="Ribose-phosphate pyrophosphokinase N-terminal" evidence="10">
    <location>
        <begin position="5"/>
        <end position="121"/>
    </location>
</feature>
<evidence type="ECO:0000313" key="12">
    <source>
        <dbReference type="Proteomes" id="UP001250932"/>
    </source>
</evidence>
<dbReference type="SUPFAM" id="SSF53271">
    <property type="entry name" value="PRTase-like"/>
    <property type="match status" value="1"/>
</dbReference>
<comment type="function">
    <text evidence="9">Involved in the biosynthesis of the central metabolite phospho-alpha-D-ribosyl-1-pyrophosphate (PRPP) via the transfer of pyrophosphoryl group from ATP to 1-hydroxyl of ribose-5-phosphate (Rib-5-P).</text>
</comment>
<dbReference type="Gene3D" id="3.40.50.2020">
    <property type="match status" value="2"/>
</dbReference>
<comment type="caution">
    <text evidence="11">The sequence shown here is derived from an EMBL/GenBank/DDBJ whole genome shotgun (WGS) entry which is preliminary data.</text>
</comment>
<evidence type="ECO:0000256" key="6">
    <source>
        <dbReference type="ARBA" id="ARBA00022840"/>
    </source>
</evidence>
<evidence type="ECO:0000256" key="5">
    <source>
        <dbReference type="ARBA" id="ARBA00022777"/>
    </source>
</evidence>
<dbReference type="InterPro" id="IPR029099">
    <property type="entry name" value="Pribosyltran_N"/>
</dbReference>
<comment type="catalytic activity">
    <reaction evidence="8 9">
        <text>D-ribose 5-phosphate + ATP = 5-phospho-alpha-D-ribose 1-diphosphate + AMP + H(+)</text>
        <dbReference type="Rhea" id="RHEA:15609"/>
        <dbReference type="ChEBI" id="CHEBI:15378"/>
        <dbReference type="ChEBI" id="CHEBI:30616"/>
        <dbReference type="ChEBI" id="CHEBI:58017"/>
        <dbReference type="ChEBI" id="CHEBI:78346"/>
        <dbReference type="ChEBI" id="CHEBI:456215"/>
        <dbReference type="EC" id="2.7.6.1"/>
    </reaction>
</comment>
<feature type="binding site" evidence="9">
    <location>
        <position position="219"/>
    </location>
    <ligand>
        <name>D-ribose 5-phosphate</name>
        <dbReference type="ChEBI" id="CHEBI:78346"/>
    </ligand>
</feature>
<dbReference type="Pfam" id="PF13793">
    <property type="entry name" value="Pribosyltran_N"/>
    <property type="match status" value="1"/>
</dbReference>
<keyword evidence="3 9" id="KW-0545">Nucleotide biosynthesis</keyword>
<feature type="binding site" evidence="9">
    <location>
        <position position="170"/>
    </location>
    <ligand>
        <name>Mg(2+)</name>
        <dbReference type="ChEBI" id="CHEBI:18420"/>
    </ligand>
</feature>